<dbReference type="Proteomes" id="UP001185092">
    <property type="component" value="Unassembled WGS sequence"/>
</dbReference>
<dbReference type="NCBIfam" id="TIGR00726">
    <property type="entry name" value="peptidoglycan editing factor PgeF"/>
    <property type="match status" value="1"/>
</dbReference>
<comment type="catalytic activity">
    <reaction evidence="9">
        <text>S-methyl-5'-thioadenosine + phosphate = 5-(methylsulfanyl)-alpha-D-ribose 1-phosphate + adenine</text>
        <dbReference type="Rhea" id="RHEA:11852"/>
        <dbReference type="ChEBI" id="CHEBI:16708"/>
        <dbReference type="ChEBI" id="CHEBI:17509"/>
        <dbReference type="ChEBI" id="CHEBI:43474"/>
        <dbReference type="ChEBI" id="CHEBI:58533"/>
        <dbReference type="EC" id="2.4.2.28"/>
    </reaction>
    <physiologicalReaction direction="left-to-right" evidence="9">
        <dbReference type="Rhea" id="RHEA:11853"/>
    </physiologicalReaction>
</comment>
<dbReference type="SUPFAM" id="SSF64438">
    <property type="entry name" value="CNF1/YfiH-like putative cysteine hydrolases"/>
    <property type="match status" value="1"/>
</dbReference>
<dbReference type="InterPro" id="IPR003730">
    <property type="entry name" value="Cu_polyphenol_OxRdtase"/>
</dbReference>
<evidence type="ECO:0000256" key="5">
    <source>
        <dbReference type="ARBA" id="ARBA00022801"/>
    </source>
</evidence>
<dbReference type="AlphaFoldDB" id="A0AAE3XKY4"/>
<dbReference type="GO" id="GO:0016787">
    <property type="term" value="F:hydrolase activity"/>
    <property type="evidence" value="ECO:0007669"/>
    <property type="project" value="UniProtKB-KW"/>
</dbReference>
<evidence type="ECO:0000256" key="4">
    <source>
        <dbReference type="ARBA" id="ARBA00022723"/>
    </source>
</evidence>
<comment type="catalytic activity">
    <reaction evidence="1">
        <text>inosine + phosphate = alpha-D-ribose 1-phosphate + hypoxanthine</text>
        <dbReference type="Rhea" id="RHEA:27646"/>
        <dbReference type="ChEBI" id="CHEBI:17368"/>
        <dbReference type="ChEBI" id="CHEBI:17596"/>
        <dbReference type="ChEBI" id="CHEBI:43474"/>
        <dbReference type="ChEBI" id="CHEBI:57720"/>
        <dbReference type="EC" id="2.4.2.1"/>
    </reaction>
    <physiologicalReaction direction="left-to-right" evidence="1">
        <dbReference type="Rhea" id="RHEA:27647"/>
    </physiologicalReaction>
</comment>
<comment type="catalytic activity">
    <reaction evidence="7">
        <text>adenosine + H2O + H(+) = inosine + NH4(+)</text>
        <dbReference type="Rhea" id="RHEA:24408"/>
        <dbReference type="ChEBI" id="CHEBI:15377"/>
        <dbReference type="ChEBI" id="CHEBI:15378"/>
        <dbReference type="ChEBI" id="CHEBI:16335"/>
        <dbReference type="ChEBI" id="CHEBI:17596"/>
        <dbReference type="ChEBI" id="CHEBI:28938"/>
        <dbReference type="EC" id="3.5.4.4"/>
    </reaction>
    <physiologicalReaction direction="left-to-right" evidence="7">
        <dbReference type="Rhea" id="RHEA:24409"/>
    </physiologicalReaction>
</comment>
<dbReference type="GO" id="GO:0005507">
    <property type="term" value="F:copper ion binding"/>
    <property type="evidence" value="ECO:0007669"/>
    <property type="project" value="TreeGrafter"/>
</dbReference>
<evidence type="ECO:0000256" key="1">
    <source>
        <dbReference type="ARBA" id="ARBA00000553"/>
    </source>
</evidence>
<dbReference type="RefSeq" id="WP_309937826.1">
    <property type="nucleotide sequence ID" value="NZ_AP025305.1"/>
</dbReference>
<keyword evidence="5" id="KW-0378">Hydrolase</keyword>
<keyword evidence="12" id="KW-1185">Reference proteome</keyword>
<dbReference type="Gene3D" id="3.60.140.10">
    <property type="entry name" value="CNF1/YfiH-like putative cysteine hydrolases"/>
    <property type="match status" value="1"/>
</dbReference>
<dbReference type="InterPro" id="IPR011324">
    <property type="entry name" value="Cytotoxic_necrot_fac-like_cat"/>
</dbReference>
<organism evidence="11 12">
    <name type="scientific">Aureibacter tunicatorum</name>
    <dbReference type="NCBI Taxonomy" id="866807"/>
    <lineage>
        <taxon>Bacteria</taxon>
        <taxon>Pseudomonadati</taxon>
        <taxon>Bacteroidota</taxon>
        <taxon>Cytophagia</taxon>
        <taxon>Cytophagales</taxon>
        <taxon>Persicobacteraceae</taxon>
        <taxon>Aureibacter</taxon>
    </lineage>
</organism>
<keyword evidence="3" id="KW-0808">Transferase</keyword>
<sequence length="273" mass="30699">MRYVINNGLELGQIDILNSQENVEHFFSTRKGGFSLGVNKGLNLGFNQIDEPSHVQMNRMALCKALDIQSNQLIVPKQTHSANVEIIYPTTLEEFNSGLNTFDTTDALVTNIPNIFIAVLTADCVPVLLFDPVEKVIAAVHAGWKGTAQGIVQNTVRMMSSHFNTDPMNIITAIGPSISSENYEVGEEVKNQYAEKFEDHSHLVFARHPLYTDKYFLDLWKANRHQLESIGVRYKNIEISNVCTYTDAGRYFSARRDKGKTGRQLSGIMLKKK</sequence>
<evidence type="ECO:0000256" key="6">
    <source>
        <dbReference type="ARBA" id="ARBA00022833"/>
    </source>
</evidence>
<evidence type="ECO:0000256" key="8">
    <source>
        <dbReference type="ARBA" id="ARBA00048968"/>
    </source>
</evidence>
<protein>
    <recommendedName>
        <fullName evidence="10">Purine nucleoside phosphorylase</fullName>
    </recommendedName>
</protein>
<comment type="catalytic activity">
    <reaction evidence="8">
        <text>adenosine + phosphate = alpha-D-ribose 1-phosphate + adenine</text>
        <dbReference type="Rhea" id="RHEA:27642"/>
        <dbReference type="ChEBI" id="CHEBI:16335"/>
        <dbReference type="ChEBI" id="CHEBI:16708"/>
        <dbReference type="ChEBI" id="CHEBI:43474"/>
        <dbReference type="ChEBI" id="CHEBI:57720"/>
        <dbReference type="EC" id="2.4.2.1"/>
    </reaction>
    <physiologicalReaction direction="left-to-right" evidence="8">
        <dbReference type="Rhea" id="RHEA:27643"/>
    </physiologicalReaction>
</comment>
<dbReference type="Pfam" id="PF02578">
    <property type="entry name" value="Cu-oxidase_4"/>
    <property type="match status" value="1"/>
</dbReference>
<reference evidence="11" key="1">
    <citation type="submission" date="2023-07" db="EMBL/GenBank/DDBJ databases">
        <title>Genomic Encyclopedia of Type Strains, Phase IV (KMG-IV): sequencing the most valuable type-strain genomes for metagenomic binning, comparative biology and taxonomic classification.</title>
        <authorList>
            <person name="Goeker M."/>
        </authorList>
    </citation>
    <scope>NUCLEOTIDE SEQUENCE</scope>
    <source>
        <strain evidence="11">DSM 26174</strain>
    </source>
</reference>
<dbReference type="PANTHER" id="PTHR30616">
    <property type="entry name" value="UNCHARACTERIZED PROTEIN YFIH"/>
    <property type="match status" value="1"/>
</dbReference>
<dbReference type="GO" id="GO:0017061">
    <property type="term" value="F:S-methyl-5-thioadenosine phosphorylase activity"/>
    <property type="evidence" value="ECO:0007669"/>
    <property type="project" value="UniProtKB-EC"/>
</dbReference>
<proteinExistence type="inferred from homology"/>
<accession>A0AAE3XKY4</accession>
<keyword evidence="6" id="KW-0862">Zinc</keyword>
<comment type="similarity">
    <text evidence="2 10">Belongs to the purine nucleoside phosphorylase YfiH/LACC1 family.</text>
</comment>
<comment type="caution">
    <text evidence="11">The sequence shown here is derived from an EMBL/GenBank/DDBJ whole genome shotgun (WGS) entry which is preliminary data.</text>
</comment>
<evidence type="ECO:0000313" key="11">
    <source>
        <dbReference type="EMBL" id="MDR6238342.1"/>
    </source>
</evidence>
<dbReference type="InterPro" id="IPR038371">
    <property type="entry name" value="Cu_polyphenol_OxRdtase_sf"/>
</dbReference>
<keyword evidence="4" id="KW-0479">Metal-binding</keyword>
<dbReference type="CDD" id="cd16833">
    <property type="entry name" value="YfiH"/>
    <property type="match status" value="1"/>
</dbReference>
<evidence type="ECO:0000313" key="12">
    <source>
        <dbReference type="Proteomes" id="UP001185092"/>
    </source>
</evidence>
<gene>
    <name evidence="11" type="ORF">HNQ88_001318</name>
</gene>
<evidence type="ECO:0000256" key="7">
    <source>
        <dbReference type="ARBA" id="ARBA00047989"/>
    </source>
</evidence>
<evidence type="ECO:0000256" key="2">
    <source>
        <dbReference type="ARBA" id="ARBA00007353"/>
    </source>
</evidence>
<evidence type="ECO:0000256" key="10">
    <source>
        <dbReference type="RuleBase" id="RU361274"/>
    </source>
</evidence>
<dbReference type="PANTHER" id="PTHR30616:SF2">
    <property type="entry name" value="PURINE NUCLEOSIDE PHOSPHORYLASE LACC1"/>
    <property type="match status" value="1"/>
</dbReference>
<dbReference type="EMBL" id="JAVDQD010000001">
    <property type="protein sequence ID" value="MDR6238342.1"/>
    <property type="molecule type" value="Genomic_DNA"/>
</dbReference>
<evidence type="ECO:0000256" key="3">
    <source>
        <dbReference type="ARBA" id="ARBA00022679"/>
    </source>
</evidence>
<evidence type="ECO:0000256" key="9">
    <source>
        <dbReference type="ARBA" id="ARBA00049893"/>
    </source>
</evidence>
<name>A0AAE3XKY4_9BACT</name>